<dbReference type="SUPFAM" id="SSF51735">
    <property type="entry name" value="NAD(P)-binding Rossmann-fold domains"/>
    <property type="match status" value="1"/>
</dbReference>
<dbReference type="PRINTS" id="PR00081">
    <property type="entry name" value="GDHRDH"/>
</dbReference>
<organism evidence="4 5">
    <name type="scientific">Labrys wisconsinensis</name>
    <dbReference type="NCBI Taxonomy" id="425677"/>
    <lineage>
        <taxon>Bacteria</taxon>
        <taxon>Pseudomonadati</taxon>
        <taxon>Pseudomonadota</taxon>
        <taxon>Alphaproteobacteria</taxon>
        <taxon>Hyphomicrobiales</taxon>
        <taxon>Xanthobacteraceae</taxon>
        <taxon>Labrys</taxon>
    </lineage>
</organism>
<evidence type="ECO:0000256" key="2">
    <source>
        <dbReference type="ARBA" id="ARBA00023002"/>
    </source>
</evidence>
<feature type="domain" description="Ketoreductase" evidence="3">
    <location>
        <begin position="7"/>
        <end position="182"/>
    </location>
</feature>
<dbReference type="PANTHER" id="PTHR43639">
    <property type="entry name" value="OXIDOREDUCTASE, SHORT-CHAIN DEHYDROGENASE/REDUCTASE FAMILY (AFU_ORTHOLOGUE AFUA_5G02870)"/>
    <property type="match status" value="1"/>
</dbReference>
<keyword evidence="5" id="KW-1185">Reference proteome</keyword>
<accession>A0ABU0JCV4</accession>
<dbReference type="InterPro" id="IPR057326">
    <property type="entry name" value="KR_dom"/>
</dbReference>
<dbReference type="InterPro" id="IPR020904">
    <property type="entry name" value="Sc_DH/Rdtase_CS"/>
</dbReference>
<evidence type="ECO:0000313" key="4">
    <source>
        <dbReference type="EMBL" id="MDQ0472115.1"/>
    </source>
</evidence>
<dbReference type="PRINTS" id="PR00080">
    <property type="entry name" value="SDRFAMILY"/>
</dbReference>
<dbReference type="CDD" id="cd05233">
    <property type="entry name" value="SDR_c"/>
    <property type="match status" value="1"/>
</dbReference>
<name>A0ABU0JCV4_9HYPH</name>
<evidence type="ECO:0000313" key="5">
    <source>
        <dbReference type="Proteomes" id="UP001242480"/>
    </source>
</evidence>
<dbReference type="PANTHER" id="PTHR43639:SF1">
    <property type="entry name" value="SHORT-CHAIN DEHYDROGENASE_REDUCTASE FAMILY PROTEIN"/>
    <property type="match status" value="1"/>
</dbReference>
<reference evidence="4 5" key="1">
    <citation type="submission" date="2023-07" db="EMBL/GenBank/DDBJ databases">
        <title>Genomic Encyclopedia of Type Strains, Phase IV (KMG-IV): sequencing the most valuable type-strain genomes for metagenomic binning, comparative biology and taxonomic classification.</title>
        <authorList>
            <person name="Goeker M."/>
        </authorList>
    </citation>
    <scope>NUCLEOTIDE SEQUENCE [LARGE SCALE GENOMIC DNA]</scope>
    <source>
        <strain evidence="4 5">DSM 19619</strain>
    </source>
</reference>
<evidence type="ECO:0000256" key="1">
    <source>
        <dbReference type="ARBA" id="ARBA00006484"/>
    </source>
</evidence>
<dbReference type="EMBL" id="JAUSVX010000011">
    <property type="protein sequence ID" value="MDQ0472115.1"/>
    <property type="molecule type" value="Genomic_DNA"/>
</dbReference>
<protein>
    <submittedName>
        <fullName evidence="4">NAD(P)-dependent dehydrogenase (Short-subunit alcohol dehydrogenase family)</fullName>
    </submittedName>
</protein>
<dbReference type="SMART" id="SM00822">
    <property type="entry name" value="PKS_KR"/>
    <property type="match status" value="1"/>
</dbReference>
<dbReference type="Gene3D" id="3.40.50.720">
    <property type="entry name" value="NAD(P)-binding Rossmann-like Domain"/>
    <property type="match status" value="1"/>
</dbReference>
<keyword evidence="2" id="KW-0560">Oxidoreductase</keyword>
<evidence type="ECO:0000259" key="3">
    <source>
        <dbReference type="SMART" id="SM00822"/>
    </source>
</evidence>
<proteinExistence type="inferred from homology"/>
<dbReference type="Pfam" id="PF13561">
    <property type="entry name" value="adh_short_C2"/>
    <property type="match status" value="1"/>
</dbReference>
<comment type="similarity">
    <text evidence="1">Belongs to the short-chain dehydrogenases/reductases (SDR) family.</text>
</comment>
<sequence>MKDMGSAAALVTGGGTGIGRATALALAEAGVRRIAISYASSQADAAGTVGGLTALGVEAFAVQADVRREGEVKAMVSALTERFGRLDILVNNAGTTRYVPIRDLDALSDEIWDVTLDTNLRGAFYCCRAAAPLLKAGGGVIVNVASIAGIRGAGSSIAYAVSKAGLIQLTRVLAVAMAPEVRVNGVAPGMVQTRWIERGGGATTTPAEAERVAASTPLARAAMPEDVADAVLGLIRSRAVTGETLVVDGGKSLTYA</sequence>
<dbReference type="InterPro" id="IPR036291">
    <property type="entry name" value="NAD(P)-bd_dom_sf"/>
</dbReference>
<dbReference type="RefSeq" id="WP_307278401.1">
    <property type="nucleotide sequence ID" value="NZ_JAUSVX010000011.1"/>
</dbReference>
<dbReference type="Proteomes" id="UP001242480">
    <property type="component" value="Unassembled WGS sequence"/>
</dbReference>
<gene>
    <name evidence="4" type="ORF">QO011_005144</name>
</gene>
<dbReference type="InterPro" id="IPR002347">
    <property type="entry name" value="SDR_fam"/>
</dbReference>
<comment type="caution">
    <text evidence="4">The sequence shown here is derived from an EMBL/GenBank/DDBJ whole genome shotgun (WGS) entry which is preliminary data.</text>
</comment>
<dbReference type="PROSITE" id="PS00061">
    <property type="entry name" value="ADH_SHORT"/>
    <property type="match status" value="1"/>
</dbReference>